<dbReference type="InterPro" id="IPR038717">
    <property type="entry name" value="Tc1-like_DDE_dom"/>
</dbReference>
<protein>
    <recommendedName>
        <fullName evidence="2">Tc1-like transposase DDE domain-containing protein</fullName>
    </recommendedName>
</protein>
<dbReference type="Proteomes" id="UP000674425">
    <property type="component" value="Unassembled WGS sequence"/>
</dbReference>
<evidence type="ECO:0000313" key="3">
    <source>
        <dbReference type="EMBL" id="CAE6870115.1"/>
    </source>
</evidence>
<keyword evidence="1" id="KW-1133">Transmembrane helix</keyword>
<comment type="caution">
    <text evidence="3">The sequence shown here is derived from an EMBL/GenBank/DDBJ whole genome shotgun (WGS) entry which is preliminary data.</text>
</comment>
<dbReference type="EMBL" id="CAJNAU010000254">
    <property type="protein sequence ID" value="CAE6870115.1"/>
    <property type="molecule type" value="Genomic_DNA"/>
</dbReference>
<keyword evidence="1" id="KW-0472">Membrane</keyword>
<evidence type="ECO:0000256" key="1">
    <source>
        <dbReference type="SAM" id="Phobius"/>
    </source>
</evidence>
<accession>A0ABN7NA59</accession>
<feature type="domain" description="Tc1-like transposase DDE" evidence="2">
    <location>
        <begin position="60"/>
        <end position="121"/>
    </location>
</feature>
<proteinExistence type="predicted"/>
<evidence type="ECO:0000259" key="2">
    <source>
        <dbReference type="Pfam" id="PF13358"/>
    </source>
</evidence>
<organism evidence="3 4">
    <name type="scientific">Paraburkholderia aspalathi</name>
    <dbReference type="NCBI Taxonomy" id="1324617"/>
    <lineage>
        <taxon>Bacteria</taxon>
        <taxon>Pseudomonadati</taxon>
        <taxon>Pseudomonadota</taxon>
        <taxon>Betaproteobacteria</taxon>
        <taxon>Burkholderiales</taxon>
        <taxon>Burkholderiaceae</taxon>
        <taxon>Paraburkholderia</taxon>
    </lineage>
</organism>
<gene>
    <name evidence="3" type="ORF">R69658_08102</name>
</gene>
<sequence>MQPRPGDVEALGYGSVCLYVFPTLASLLIPKWFPLLEMVGTTLASPIAQIKTAAPRRLHINTHTAAALYETFPPAQAKALWDRFEFVYTPKHGSWLNMAGIELNVMIRQCLDRRIDNIDTVRREVAAWQARRDQLNARINWQFTTDDARIKLSRLYPTFEA</sequence>
<dbReference type="Pfam" id="PF13358">
    <property type="entry name" value="DDE_3"/>
    <property type="match status" value="1"/>
</dbReference>
<evidence type="ECO:0000313" key="4">
    <source>
        <dbReference type="Proteomes" id="UP000674425"/>
    </source>
</evidence>
<keyword evidence="4" id="KW-1185">Reference proteome</keyword>
<feature type="transmembrane region" description="Helical" evidence="1">
    <location>
        <begin position="12"/>
        <end position="29"/>
    </location>
</feature>
<reference evidence="3 4" key="1">
    <citation type="submission" date="2021-02" db="EMBL/GenBank/DDBJ databases">
        <authorList>
            <person name="Vanwijnsberghe S."/>
        </authorList>
    </citation>
    <scope>NUCLEOTIDE SEQUENCE [LARGE SCALE GENOMIC DNA]</scope>
    <source>
        <strain evidence="3 4">R-69658</strain>
    </source>
</reference>
<name>A0ABN7NA59_9BURK</name>
<keyword evidence="1" id="KW-0812">Transmembrane</keyword>